<dbReference type="PROSITE" id="PS50929">
    <property type="entry name" value="ABC_TM1F"/>
    <property type="match status" value="1"/>
</dbReference>
<keyword evidence="6" id="KW-0788">Thiol protease</keyword>
<evidence type="ECO:0000256" key="1">
    <source>
        <dbReference type="ARBA" id="ARBA00004651"/>
    </source>
</evidence>
<evidence type="ECO:0000259" key="16">
    <source>
        <dbReference type="PROSITE" id="PS50929"/>
    </source>
</evidence>
<evidence type="ECO:0000256" key="7">
    <source>
        <dbReference type="ARBA" id="ARBA00022840"/>
    </source>
</evidence>
<dbReference type="NCBIfam" id="TIGR03796">
    <property type="entry name" value="NHLM_micro_ABC1"/>
    <property type="match status" value="1"/>
</dbReference>
<name>A0A1G7YIE8_9MICO</name>
<dbReference type="FunFam" id="3.40.50.300:FF:000299">
    <property type="entry name" value="ABC transporter ATP-binding protein/permease"/>
    <property type="match status" value="1"/>
</dbReference>
<dbReference type="Proteomes" id="UP000199009">
    <property type="component" value="Chromosome I"/>
</dbReference>
<comment type="similarity">
    <text evidence="12">Belongs to the ABC transporter superfamily. Lipid exporter (TC 3.A.1.106) family.</text>
</comment>
<reference evidence="18 19" key="1">
    <citation type="submission" date="2016-10" db="EMBL/GenBank/DDBJ databases">
        <authorList>
            <person name="de Groot N.N."/>
        </authorList>
    </citation>
    <scope>NUCLEOTIDE SEQUENCE [LARGE SCALE GENOMIC DNA]</scope>
    <source>
        <strain evidence="18 19">DSM 23142</strain>
    </source>
</reference>
<dbReference type="InterPro" id="IPR036640">
    <property type="entry name" value="ABC1_TM_sf"/>
</dbReference>
<evidence type="ECO:0000256" key="9">
    <source>
        <dbReference type="ARBA" id="ARBA00022989"/>
    </source>
</evidence>
<dbReference type="PROSITE" id="PS50893">
    <property type="entry name" value="ABC_TRANSPORTER_2"/>
    <property type="match status" value="1"/>
</dbReference>
<dbReference type="STRING" id="370764.SAMN04489810_1760"/>
<keyword evidence="5" id="KW-0547">Nucleotide-binding</keyword>
<organism evidence="18 19">
    <name type="scientific">Microbacterium pygmaeum</name>
    <dbReference type="NCBI Taxonomy" id="370764"/>
    <lineage>
        <taxon>Bacteria</taxon>
        <taxon>Bacillati</taxon>
        <taxon>Actinomycetota</taxon>
        <taxon>Actinomycetes</taxon>
        <taxon>Micrococcales</taxon>
        <taxon>Microbacteriaceae</taxon>
        <taxon>Microbacterium</taxon>
    </lineage>
</organism>
<dbReference type="SUPFAM" id="SSF90123">
    <property type="entry name" value="ABC transporter transmembrane region"/>
    <property type="match status" value="1"/>
</dbReference>
<feature type="transmembrane region" description="Helical" evidence="14">
    <location>
        <begin position="177"/>
        <end position="202"/>
    </location>
</feature>
<dbReference type="GO" id="GO:0008234">
    <property type="term" value="F:cysteine-type peptidase activity"/>
    <property type="evidence" value="ECO:0007669"/>
    <property type="project" value="UniProtKB-KW"/>
</dbReference>
<feature type="transmembrane region" description="Helical" evidence="14">
    <location>
        <begin position="314"/>
        <end position="334"/>
    </location>
</feature>
<evidence type="ECO:0000256" key="3">
    <source>
        <dbReference type="ARBA" id="ARBA00022475"/>
    </source>
</evidence>
<dbReference type="InterPro" id="IPR022514">
    <property type="entry name" value="NHPM_micro_ABC1"/>
</dbReference>
<evidence type="ECO:0000256" key="10">
    <source>
        <dbReference type="ARBA" id="ARBA00023136"/>
    </source>
</evidence>
<gene>
    <name evidence="18" type="ORF">SAMN04489810_1760</name>
</gene>
<evidence type="ECO:0000256" key="8">
    <source>
        <dbReference type="ARBA" id="ARBA00022927"/>
    </source>
</evidence>
<dbReference type="EMBL" id="LT629692">
    <property type="protein sequence ID" value="SDG95999.1"/>
    <property type="molecule type" value="Genomic_DNA"/>
</dbReference>
<dbReference type="CDD" id="cd18569">
    <property type="entry name" value="ABC_6TM_NHLM_bacteriocin"/>
    <property type="match status" value="1"/>
</dbReference>
<dbReference type="SUPFAM" id="SSF52540">
    <property type="entry name" value="P-loop containing nucleoside triphosphate hydrolases"/>
    <property type="match status" value="1"/>
</dbReference>
<dbReference type="PANTHER" id="PTHR24221:SF654">
    <property type="entry name" value="ATP-BINDING CASSETTE SUB-FAMILY B MEMBER 6"/>
    <property type="match status" value="1"/>
</dbReference>
<dbReference type="SMART" id="SM00382">
    <property type="entry name" value="AAA"/>
    <property type="match status" value="1"/>
</dbReference>
<feature type="region of interest" description="Disordered" evidence="13">
    <location>
        <begin position="1"/>
        <end position="22"/>
    </location>
</feature>
<dbReference type="PANTHER" id="PTHR24221">
    <property type="entry name" value="ATP-BINDING CASSETTE SUB-FAMILY B"/>
    <property type="match status" value="1"/>
</dbReference>
<dbReference type="GO" id="GO:0016887">
    <property type="term" value="F:ATP hydrolysis activity"/>
    <property type="evidence" value="ECO:0007669"/>
    <property type="project" value="InterPro"/>
</dbReference>
<dbReference type="GO" id="GO:0005524">
    <property type="term" value="F:ATP binding"/>
    <property type="evidence" value="ECO:0007669"/>
    <property type="project" value="UniProtKB-KW"/>
</dbReference>
<keyword evidence="2" id="KW-0813">Transport</keyword>
<dbReference type="Gene3D" id="3.90.70.10">
    <property type="entry name" value="Cysteine proteinases"/>
    <property type="match status" value="1"/>
</dbReference>
<keyword evidence="7 18" id="KW-0067">ATP-binding</keyword>
<dbReference type="GO" id="GO:0034040">
    <property type="term" value="F:ATPase-coupled lipid transmembrane transporter activity"/>
    <property type="evidence" value="ECO:0007669"/>
    <property type="project" value="TreeGrafter"/>
</dbReference>
<dbReference type="InterPro" id="IPR005074">
    <property type="entry name" value="Peptidase_C39"/>
</dbReference>
<dbReference type="InterPro" id="IPR011527">
    <property type="entry name" value="ABC1_TM_dom"/>
</dbReference>
<dbReference type="OrthoDB" id="9806127at2"/>
<dbReference type="Pfam" id="PF00664">
    <property type="entry name" value="ABC_membrane"/>
    <property type="match status" value="1"/>
</dbReference>
<dbReference type="Pfam" id="PF03412">
    <property type="entry name" value="Peptidase_C39"/>
    <property type="match status" value="1"/>
</dbReference>
<dbReference type="InterPro" id="IPR039421">
    <property type="entry name" value="Type_1_exporter"/>
</dbReference>
<dbReference type="Gene3D" id="3.40.50.300">
    <property type="entry name" value="P-loop containing nucleotide triphosphate hydrolases"/>
    <property type="match status" value="1"/>
</dbReference>
<dbReference type="AlphaFoldDB" id="A0A1G7YIE8"/>
<dbReference type="InterPro" id="IPR003593">
    <property type="entry name" value="AAA+_ATPase"/>
</dbReference>
<comment type="subcellular location">
    <subcellularLocation>
        <location evidence="1">Cell membrane</location>
        <topology evidence="1">Multi-pass membrane protein</topology>
    </subcellularLocation>
</comment>
<keyword evidence="8" id="KW-0653">Protein transport</keyword>
<evidence type="ECO:0000256" key="5">
    <source>
        <dbReference type="ARBA" id="ARBA00022741"/>
    </source>
</evidence>
<keyword evidence="10 14" id="KW-0472">Membrane</keyword>
<dbReference type="InterPro" id="IPR017871">
    <property type="entry name" value="ABC_transporter-like_CS"/>
</dbReference>
<dbReference type="GO" id="GO:0015031">
    <property type="term" value="P:protein transport"/>
    <property type="evidence" value="ECO:0007669"/>
    <property type="project" value="UniProtKB-KW"/>
</dbReference>
<keyword evidence="4 14" id="KW-0812">Transmembrane</keyword>
<dbReference type="PROSITE" id="PS00211">
    <property type="entry name" value="ABC_TRANSPORTER_1"/>
    <property type="match status" value="1"/>
</dbReference>
<dbReference type="GO" id="GO:0043213">
    <property type="term" value="P:bacteriocin transport"/>
    <property type="evidence" value="ECO:0007669"/>
    <property type="project" value="UniProtKB-KW"/>
</dbReference>
<dbReference type="Pfam" id="PF00005">
    <property type="entry name" value="ABC_tran"/>
    <property type="match status" value="1"/>
</dbReference>
<feature type="domain" description="Peptidase C39" evidence="17">
    <location>
        <begin position="28"/>
        <end position="147"/>
    </location>
</feature>
<keyword evidence="3" id="KW-1003">Cell membrane</keyword>
<dbReference type="GO" id="GO:0006508">
    <property type="term" value="P:proteolysis"/>
    <property type="evidence" value="ECO:0007669"/>
    <property type="project" value="InterPro"/>
</dbReference>
<keyword evidence="11" id="KW-0080">Bacteriocin transport</keyword>
<feature type="domain" description="ABC transporter" evidence="15">
    <location>
        <begin position="494"/>
        <end position="727"/>
    </location>
</feature>
<evidence type="ECO:0000256" key="11">
    <source>
        <dbReference type="ARBA" id="ARBA00043264"/>
    </source>
</evidence>
<evidence type="ECO:0000256" key="12">
    <source>
        <dbReference type="ARBA" id="ARBA00061644"/>
    </source>
</evidence>
<evidence type="ECO:0000256" key="2">
    <source>
        <dbReference type="ARBA" id="ARBA00022448"/>
    </source>
</evidence>
<keyword evidence="19" id="KW-1185">Reference proteome</keyword>
<dbReference type="GO" id="GO:0140359">
    <property type="term" value="F:ABC-type transporter activity"/>
    <property type="evidence" value="ECO:0007669"/>
    <property type="project" value="InterPro"/>
</dbReference>
<protein>
    <submittedName>
        <fullName evidence="18">NHLM bacteriocin system ABC transporter, peptidase/ATP-binding protein</fullName>
    </submittedName>
</protein>
<evidence type="ECO:0000256" key="13">
    <source>
        <dbReference type="SAM" id="MobiDB-lite"/>
    </source>
</evidence>
<keyword evidence="6" id="KW-0378">Hydrolase</keyword>
<keyword evidence="9 14" id="KW-1133">Transmembrane helix</keyword>
<dbReference type="InterPro" id="IPR003439">
    <property type="entry name" value="ABC_transporter-like_ATP-bd"/>
</dbReference>
<dbReference type="Gene3D" id="1.20.1560.10">
    <property type="entry name" value="ABC transporter type 1, transmembrane domain"/>
    <property type="match status" value="1"/>
</dbReference>
<evidence type="ECO:0000256" key="14">
    <source>
        <dbReference type="SAM" id="Phobius"/>
    </source>
</evidence>
<dbReference type="PROSITE" id="PS50990">
    <property type="entry name" value="PEPTIDASE_C39"/>
    <property type="match status" value="1"/>
</dbReference>
<feature type="transmembrane region" description="Helical" evidence="14">
    <location>
        <begin position="398"/>
        <end position="417"/>
    </location>
</feature>
<feature type="transmembrane region" description="Helical" evidence="14">
    <location>
        <begin position="214"/>
        <end position="234"/>
    </location>
</feature>
<dbReference type="GO" id="GO:0005886">
    <property type="term" value="C:plasma membrane"/>
    <property type="evidence" value="ECO:0007669"/>
    <property type="project" value="UniProtKB-SubCell"/>
</dbReference>
<evidence type="ECO:0000256" key="4">
    <source>
        <dbReference type="ARBA" id="ARBA00022692"/>
    </source>
</evidence>
<evidence type="ECO:0000313" key="19">
    <source>
        <dbReference type="Proteomes" id="UP000199009"/>
    </source>
</evidence>
<feature type="transmembrane region" description="Helical" evidence="14">
    <location>
        <begin position="284"/>
        <end position="308"/>
    </location>
</feature>
<evidence type="ECO:0000256" key="6">
    <source>
        <dbReference type="ARBA" id="ARBA00022807"/>
    </source>
</evidence>
<evidence type="ECO:0000259" key="17">
    <source>
        <dbReference type="PROSITE" id="PS50990"/>
    </source>
</evidence>
<evidence type="ECO:0000259" key="15">
    <source>
        <dbReference type="PROSITE" id="PS50893"/>
    </source>
</evidence>
<sequence>MTSVGTAPAAPKNTPPRSRRTHVPTVIQMEAAECGVASLRMVLASYGRWVPLDELRTASGVSRDGVKASSVLKTARTYGMTAKGLRQDPDEIRAGNLPAIIYWNFNHFVVVEGYAPGRWFLKDPGIGSRTVTDEEFDRSFTGVVLHLEPGPGFERGGTPPRVLPGLARRLRHSIAGLLYVVLAGLALVIPGLAAAVLTKAFIDQVLVADQPGAIGPILGLLFGAALAIGVLTALRQRSLMALETKLSSHSSGAFLWHLLRLPISFYSGRSAGEISGRVPRNDRLAVLLSSEIAAALIDSVVVIFYFAVMFGYSPALTLVGIAGVAINVVVLRAVGRRRRDENLRLMQDTGLLLGSAMSGIKSIESIKAAGRESDLFTRISGLHARTVSGAQRMGRASLPLLVIPPFLVALTTTAVLGWGGLNVITGAMSLGTLIAFQVLMNRAIEPVGRFVQLGGTLQEIGGDLERLDDVLANPVIDDDDAGASGPGIRLAGMLELRDVTFGYSILEAPLLDRVNLTLRPGSRVALVGGSGSGKSTISRLVAGLYEPWSGEILFDGRPRSDWSRDTITSSLALVDQDIRLFSGTVRENLTMWDPTIPTARVVQAAHDASIHDQIARRPDGYGTVVREGGANFSGGEAQRLEIARALVAEPRILVLDEATSALDPTTEQLIDGNIRRRGCTTLIVAHRLSTIRDCDEIIVLDRGRIVERGTHDGMIGTGGPYSALFAADGSAVS</sequence>
<keyword evidence="6" id="KW-0645">Protease</keyword>
<evidence type="ECO:0000313" key="18">
    <source>
        <dbReference type="EMBL" id="SDG95999.1"/>
    </source>
</evidence>
<accession>A0A1G7YIE8</accession>
<feature type="domain" description="ABC transmembrane type-1" evidence="16">
    <location>
        <begin position="180"/>
        <end position="459"/>
    </location>
</feature>
<dbReference type="InterPro" id="IPR027417">
    <property type="entry name" value="P-loop_NTPase"/>
</dbReference>
<proteinExistence type="inferred from homology"/>